<dbReference type="Gene3D" id="3.90.550.10">
    <property type="entry name" value="Spore Coat Polysaccharide Biosynthesis Protein SpsA, Chain A"/>
    <property type="match status" value="1"/>
</dbReference>
<dbReference type="EMBL" id="BSRI01000002">
    <property type="protein sequence ID" value="GLV59232.1"/>
    <property type="molecule type" value="Genomic_DNA"/>
</dbReference>
<dbReference type="Proteomes" id="UP001344906">
    <property type="component" value="Unassembled WGS sequence"/>
</dbReference>
<dbReference type="InterPro" id="IPR029044">
    <property type="entry name" value="Nucleotide-diphossugar_trans"/>
</dbReference>
<keyword evidence="3" id="KW-1185">Reference proteome</keyword>
<accession>A0ABQ6G134</accession>
<dbReference type="Pfam" id="PF00535">
    <property type="entry name" value="Glycos_transf_2"/>
    <property type="match status" value="1"/>
</dbReference>
<dbReference type="PANTHER" id="PTHR48090:SF7">
    <property type="entry name" value="RFBJ PROTEIN"/>
    <property type="match status" value="1"/>
</dbReference>
<gene>
    <name evidence="2" type="ORF">KDH_60590</name>
</gene>
<sequence>MSTDVVEEPAFPRISVVIPTRNEAKNLSHVLPYLPSDIHEVILVDGHSIDGTIEEAQRLLPSIKIIQQSGKGKGNALKDGFAACTGDIIVMLDADGSADPTEIPNFVAALMQGNDFAKGSRFLKGGGSDDITFLRRMGNAGLSLFVNALFGTRFSDLCYGYNAFWKHCLDRVVIDCDGFEVETLLNLRMHKANYRIVEIPSFEFLRIHGQSNLNTFRDGWRVLRTIVTERSRLHIVIRQPVIGSFAGLERE</sequence>
<organism evidence="2 3">
    <name type="scientific">Dictyobacter halimunensis</name>
    <dbReference type="NCBI Taxonomy" id="3026934"/>
    <lineage>
        <taxon>Bacteria</taxon>
        <taxon>Bacillati</taxon>
        <taxon>Chloroflexota</taxon>
        <taxon>Ktedonobacteria</taxon>
        <taxon>Ktedonobacterales</taxon>
        <taxon>Dictyobacteraceae</taxon>
        <taxon>Dictyobacter</taxon>
    </lineage>
</organism>
<proteinExistence type="predicted"/>
<reference evidence="2 3" key="1">
    <citation type="submission" date="2023-02" db="EMBL/GenBank/DDBJ databases">
        <title>Dictyobacter halimunensis sp. nov., a new member of the class Ktedonobacteria from forest soil in a geothermal area.</title>
        <authorList>
            <person name="Rachmania M.K."/>
            <person name="Ningsih F."/>
            <person name="Sakai Y."/>
            <person name="Yabe S."/>
            <person name="Yokota A."/>
            <person name="Sjamsuridzal W."/>
        </authorList>
    </citation>
    <scope>NUCLEOTIDE SEQUENCE [LARGE SCALE GENOMIC DNA]</scope>
    <source>
        <strain evidence="2 3">S3.2.2.5</strain>
    </source>
</reference>
<comment type="caution">
    <text evidence="2">The sequence shown here is derived from an EMBL/GenBank/DDBJ whole genome shotgun (WGS) entry which is preliminary data.</text>
</comment>
<evidence type="ECO:0000259" key="1">
    <source>
        <dbReference type="Pfam" id="PF00535"/>
    </source>
</evidence>
<dbReference type="PANTHER" id="PTHR48090">
    <property type="entry name" value="UNDECAPRENYL-PHOSPHATE 4-DEOXY-4-FORMAMIDO-L-ARABINOSE TRANSFERASE-RELATED"/>
    <property type="match status" value="1"/>
</dbReference>
<dbReference type="CDD" id="cd04179">
    <property type="entry name" value="DPM_DPG-synthase_like"/>
    <property type="match status" value="1"/>
</dbReference>
<protein>
    <recommendedName>
        <fullName evidence="1">Glycosyltransferase 2-like domain-containing protein</fullName>
    </recommendedName>
</protein>
<evidence type="ECO:0000313" key="3">
    <source>
        <dbReference type="Proteomes" id="UP001344906"/>
    </source>
</evidence>
<dbReference type="SUPFAM" id="SSF53448">
    <property type="entry name" value="Nucleotide-diphospho-sugar transferases"/>
    <property type="match status" value="1"/>
</dbReference>
<dbReference type="InterPro" id="IPR001173">
    <property type="entry name" value="Glyco_trans_2-like"/>
</dbReference>
<dbReference type="InterPro" id="IPR050256">
    <property type="entry name" value="Glycosyltransferase_2"/>
</dbReference>
<name>A0ABQ6G134_9CHLR</name>
<feature type="domain" description="Glycosyltransferase 2-like" evidence="1">
    <location>
        <begin position="15"/>
        <end position="137"/>
    </location>
</feature>
<evidence type="ECO:0000313" key="2">
    <source>
        <dbReference type="EMBL" id="GLV59232.1"/>
    </source>
</evidence>